<keyword evidence="6" id="KW-1185">Reference proteome</keyword>
<feature type="region of interest" description="Disordered" evidence="3">
    <location>
        <begin position="529"/>
        <end position="567"/>
    </location>
</feature>
<dbReference type="InterPro" id="IPR004843">
    <property type="entry name" value="Calcineurin-like_PHP"/>
</dbReference>
<comment type="similarity">
    <text evidence="2">Belongs to the 5'-nucleotidase family.</text>
</comment>
<evidence type="ECO:0000313" key="5">
    <source>
        <dbReference type="EMBL" id="MBM7571656.1"/>
    </source>
</evidence>
<dbReference type="EMBL" id="JAFBDR010000010">
    <property type="protein sequence ID" value="MBM7571656.1"/>
    <property type="molecule type" value="Genomic_DNA"/>
</dbReference>
<keyword evidence="1 2" id="KW-0732">Signal</keyword>
<dbReference type="Gene3D" id="3.10.350.10">
    <property type="entry name" value="LysM domain"/>
    <property type="match status" value="1"/>
</dbReference>
<dbReference type="Proteomes" id="UP001296943">
    <property type="component" value="Unassembled WGS sequence"/>
</dbReference>
<dbReference type="Pfam" id="PF01476">
    <property type="entry name" value="LysM"/>
    <property type="match status" value="1"/>
</dbReference>
<dbReference type="InterPro" id="IPR029052">
    <property type="entry name" value="Metallo-depent_PP-like"/>
</dbReference>
<dbReference type="InterPro" id="IPR006179">
    <property type="entry name" value="5_nucleotidase/apyrase"/>
</dbReference>
<evidence type="ECO:0000256" key="1">
    <source>
        <dbReference type="ARBA" id="ARBA00022729"/>
    </source>
</evidence>
<dbReference type="Gene3D" id="3.90.780.10">
    <property type="entry name" value="5'-Nucleotidase, C-terminal domain"/>
    <property type="match status" value="1"/>
</dbReference>
<dbReference type="PROSITE" id="PS00786">
    <property type="entry name" value="5_NUCLEOTIDASE_2"/>
    <property type="match status" value="1"/>
</dbReference>
<name>A0ABS2N0I0_9BACI</name>
<keyword evidence="2" id="KW-0378">Hydrolase</keyword>
<feature type="chain" id="PRO_5045007638" evidence="2">
    <location>
        <begin position="29"/>
        <end position="619"/>
    </location>
</feature>
<dbReference type="CDD" id="cd00118">
    <property type="entry name" value="LysM"/>
    <property type="match status" value="1"/>
</dbReference>
<dbReference type="InterPro" id="IPR036779">
    <property type="entry name" value="LysM_dom_sf"/>
</dbReference>
<dbReference type="Pfam" id="PF02872">
    <property type="entry name" value="5_nucleotid_C"/>
    <property type="match status" value="1"/>
</dbReference>
<feature type="compositionally biased region" description="Basic and acidic residues" evidence="3">
    <location>
        <begin position="542"/>
        <end position="567"/>
    </location>
</feature>
<dbReference type="RefSeq" id="WP_338024276.1">
    <property type="nucleotide sequence ID" value="NZ_JAFBDR010000010.1"/>
</dbReference>
<dbReference type="InterPro" id="IPR018392">
    <property type="entry name" value="LysM"/>
</dbReference>
<dbReference type="SUPFAM" id="SSF55816">
    <property type="entry name" value="5'-nucleotidase (syn. UDP-sugar hydrolase), C-terminal domain"/>
    <property type="match status" value="1"/>
</dbReference>
<sequence>MRKIRVSFNLLFSFALLFGLFSPSHVLAEETNEANIKVQLLSVNDLHGRIDNEAEYEDQDGDGEEELTGPMNYLAAYLKQYEAQNENTLIVHSGDMIGGSPLVSALFQDEPTVEIMEEIGFDVGTVGNHEFDEGIDEMLRMVNGGEHPEGTPGYDGMDFPVVAANVQYKDSKELMLDPYFVQEIAGQKIGFIGVATTETPNMIVQTGNENLEITDETEAINQYVPELKEQGVKSIIVLAHNPGYQEGDVITGDAADIANGVDDEVDVIIAAHNHVKLNGYVDDKLIVQAYEYGEAFGAIDLEIDPATGDIVKKSAEIVIADKEEIEADENVSAILDTYEAKVAELKSEVVGEAAIDLEGGYGIRGEVGDNALGNLIADGMKEAMNADFAFMNGGGIRDDISAGDITFGDLFDVQPFGNTLIKAEFTGTQIEEILNLQISEQYGPDYSVSGLKYTWQGETQEVVNILLPDGSKMKKNETYTLVVNNYMYYDNDQMINEYGQNQEQGPNDLDATVDFVKSFDEPIKYEAEGRISQVEAPSEGNNGKDDQANKSEEKKEEAKENKEEKGKAATYVVKSGDTLWAIALSAYGNGAEWNKIFDANKDVISNPNQIFIGQKIILP</sequence>
<evidence type="ECO:0000259" key="4">
    <source>
        <dbReference type="PROSITE" id="PS51782"/>
    </source>
</evidence>
<dbReference type="PROSITE" id="PS51782">
    <property type="entry name" value="LYSM"/>
    <property type="match status" value="1"/>
</dbReference>
<accession>A0ABS2N0I0</accession>
<dbReference type="PANTHER" id="PTHR11575:SF24">
    <property type="entry name" value="5'-NUCLEOTIDASE"/>
    <property type="match status" value="1"/>
</dbReference>
<comment type="caution">
    <text evidence="5">The sequence shown here is derived from an EMBL/GenBank/DDBJ whole genome shotgun (WGS) entry which is preliminary data.</text>
</comment>
<gene>
    <name evidence="5" type="ORF">JOC48_002155</name>
</gene>
<dbReference type="SMART" id="SM00257">
    <property type="entry name" value="LysM"/>
    <property type="match status" value="1"/>
</dbReference>
<dbReference type="Gene3D" id="3.60.21.10">
    <property type="match status" value="1"/>
</dbReference>
<dbReference type="SUPFAM" id="SSF56300">
    <property type="entry name" value="Metallo-dependent phosphatases"/>
    <property type="match status" value="1"/>
</dbReference>
<dbReference type="PRINTS" id="PR01607">
    <property type="entry name" value="APYRASEFAMLY"/>
</dbReference>
<evidence type="ECO:0000256" key="3">
    <source>
        <dbReference type="SAM" id="MobiDB-lite"/>
    </source>
</evidence>
<dbReference type="PANTHER" id="PTHR11575">
    <property type="entry name" value="5'-NUCLEOTIDASE-RELATED"/>
    <property type="match status" value="1"/>
</dbReference>
<organism evidence="5 6">
    <name type="scientific">Aquibacillus albus</name>
    <dbReference type="NCBI Taxonomy" id="1168171"/>
    <lineage>
        <taxon>Bacteria</taxon>
        <taxon>Bacillati</taxon>
        <taxon>Bacillota</taxon>
        <taxon>Bacilli</taxon>
        <taxon>Bacillales</taxon>
        <taxon>Bacillaceae</taxon>
        <taxon>Aquibacillus</taxon>
    </lineage>
</organism>
<feature type="signal peptide" evidence="2">
    <location>
        <begin position="1"/>
        <end position="28"/>
    </location>
</feature>
<keyword evidence="2" id="KW-0547">Nucleotide-binding</keyword>
<dbReference type="InterPro" id="IPR006146">
    <property type="entry name" value="5'-Nucleotdase_CS"/>
</dbReference>
<proteinExistence type="inferred from homology"/>
<evidence type="ECO:0000313" key="6">
    <source>
        <dbReference type="Proteomes" id="UP001296943"/>
    </source>
</evidence>
<dbReference type="SUPFAM" id="SSF54106">
    <property type="entry name" value="LysM domain"/>
    <property type="match status" value="1"/>
</dbReference>
<dbReference type="InterPro" id="IPR008334">
    <property type="entry name" value="5'-Nucleotdase_C"/>
</dbReference>
<protein>
    <submittedName>
        <fullName evidence="5">2',3'-cyclic-nucleotide 2'-phosphodiesterase (5'-nucleotidase family)</fullName>
    </submittedName>
</protein>
<feature type="domain" description="LysM" evidence="4">
    <location>
        <begin position="569"/>
        <end position="618"/>
    </location>
</feature>
<dbReference type="InterPro" id="IPR036907">
    <property type="entry name" value="5'-Nucleotdase_C_sf"/>
</dbReference>
<dbReference type="Pfam" id="PF00149">
    <property type="entry name" value="Metallophos"/>
    <property type="match status" value="1"/>
</dbReference>
<evidence type="ECO:0000256" key="2">
    <source>
        <dbReference type="RuleBase" id="RU362119"/>
    </source>
</evidence>
<reference evidence="5 6" key="1">
    <citation type="submission" date="2021-01" db="EMBL/GenBank/DDBJ databases">
        <title>Genomic Encyclopedia of Type Strains, Phase IV (KMG-IV): sequencing the most valuable type-strain genomes for metagenomic binning, comparative biology and taxonomic classification.</title>
        <authorList>
            <person name="Goeker M."/>
        </authorList>
    </citation>
    <scope>NUCLEOTIDE SEQUENCE [LARGE SCALE GENOMIC DNA]</scope>
    <source>
        <strain evidence="5 6">DSM 23711</strain>
    </source>
</reference>